<evidence type="ECO:0000313" key="2">
    <source>
        <dbReference type="EMBL" id="PVH47288.1"/>
    </source>
</evidence>
<feature type="signal peptide" evidence="1">
    <location>
        <begin position="1"/>
        <end position="32"/>
    </location>
</feature>
<proteinExistence type="predicted"/>
<evidence type="ECO:0008006" key="3">
    <source>
        <dbReference type="Google" id="ProtNLM"/>
    </source>
</evidence>
<dbReference type="Gramene" id="PVH47288">
    <property type="protein sequence ID" value="PVH47288"/>
    <property type="gene ID" value="PAHAL_4G029000"/>
</dbReference>
<accession>A0A2T8JBK3</accession>
<dbReference type="Proteomes" id="UP000243499">
    <property type="component" value="Chromosome 4"/>
</dbReference>
<dbReference type="EMBL" id="CM008049">
    <property type="protein sequence ID" value="PVH47288.1"/>
    <property type="molecule type" value="Genomic_DNA"/>
</dbReference>
<gene>
    <name evidence="2" type="ORF">PAHAL_4G029000</name>
</gene>
<organism evidence="2">
    <name type="scientific">Panicum hallii</name>
    <dbReference type="NCBI Taxonomy" id="206008"/>
    <lineage>
        <taxon>Eukaryota</taxon>
        <taxon>Viridiplantae</taxon>
        <taxon>Streptophyta</taxon>
        <taxon>Embryophyta</taxon>
        <taxon>Tracheophyta</taxon>
        <taxon>Spermatophyta</taxon>
        <taxon>Magnoliopsida</taxon>
        <taxon>Liliopsida</taxon>
        <taxon>Poales</taxon>
        <taxon>Poaceae</taxon>
        <taxon>PACMAD clade</taxon>
        <taxon>Panicoideae</taxon>
        <taxon>Panicodae</taxon>
        <taxon>Paniceae</taxon>
        <taxon>Panicinae</taxon>
        <taxon>Panicum</taxon>
        <taxon>Panicum sect. Panicum</taxon>
    </lineage>
</organism>
<keyword evidence="1" id="KW-0732">Signal</keyword>
<dbReference type="AlphaFoldDB" id="A0A2T8JBK3"/>
<reference evidence="2" key="1">
    <citation type="submission" date="2018-04" db="EMBL/GenBank/DDBJ databases">
        <title>WGS assembly of Panicum hallii.</title>
        <authorList>
            <person name="Lovell J."/>
            <person name="Jenkins J."/>
            <person name="Lowry D."/>
            <person name="Mamidi S."/>
            <person name="Sreedasyam A."/>
            <person name="Weng X."/>
            <person name="Barry K."/>
            <person name="Bonette J."/>
            <person name="Campitelli B."/>
            <person name="Daum C."/>
            <person name="Gordon S."/>
            <person name="Gould B."/>
            <person name="Lipzen A."/>
            <person name="Macqueen A."/>
            <person name="Palacio-Mejia J."/>
            <person name="Plott C."/>
            <person name="Shakirov E."/>
            <person name="Shu S."/>
            <person name="Yoshinaga Y."/>
            <person name="Zane M."/>
            <person name="Rokhsar D."/>
            <person name="Grimwood J."/>
            <person name="Schmutz J."/>
            <person name="Juenger T."/>
        </authorList>
    </citation>
    <scope>NUCLEOTIDE SEQUENCE [LARGE SCALE GENOMIC DNA]</scope>
    <source>
        <strain evidence="2">FIL2</strain>
    </source>
</reference>
<name>A0A2T8JBK3_9POAL</name>
<feature type="chain" id="PRO_5015618510" description="Secreted protein" evidence="1">
    <location>
        <begin position="33"/>
        <end position="278"/>
    </location>
</feature>
<protein>
    <recommendedName>
        <fullName evidence="3">Secreted protein</fullName>
    </recommendedName>
</protein>
<evidence type="ECO:0000256" key="1">
    <source>
        <dbReference type="SAM" id="SignalP"/>
    </source>
</evidence>
<sequence>MTRRPRKTTKNHQLYTARFLTILLLSVTRGHGSAVPRRQRHDPACRMCKCEWMGIDAPEHESSGKVFILMCFLFFLEEPRQPNIPTRSPELALNPFKSVFFFETRCQGFAYKICEERIIIREKSKRCGSGITGRVLGFFPYVGYIVFVLAAENQRARPSCSPERFSLCQTVHELLPGSWATFVHGPSLLPSNLSALKLDWWAASIVVLVACKRKAQARCSSRKPKEEHVGGIHAETLLKSRLLVTSHTARVASRDETIPSGSVAFIQAACGCYRHRML</sequence>